<evidence type="ECO:0000313" key="11">
    <source>
        <dbReference type="EMBL" id="GAC92768.1"/>
    </source>
</evidence>
<dbReference type="SUPFAM" id="SSF47391">
    <property type="entry name" value="Dimerization-anchoring domain of cAMP-dependent PK regulatory subunit"/>
    <property type="match status" value="1"/>
</dbReference>
<sequence length="527" mass="56817">MSLPANYTALLNDLNRDVARARPSDPLQFCANWFNAKLEEQRRAYLASTPFSTTSFSSTSLGPGDVVAPVVPGLASPTQRASIFNSDPFAPGAGGGAALPAASLPVPMDAQSPDAAPASATPFSSFPPSGSTTISNAPLIPPTFNLGRRTSVSAESMAPSAVNAESDGSPLPKTVIPKSEEQMQRIRGSIGNNLLFRNLEQDQYRDVLLAMKEVKVEADVTVIEQGAQGDYFYVVESGTLDVYVRASPRNGTPEPASSTSTAGSALGDKKVSYGPGSSFGELALLYAQPRAATVLSTSACTLWALDRITFRSILMETNSRRRALYEKFLMDVPLFERLSAAERAKISDSLELREYAPGEAVISQGERGSEFFIIVEGDAEVRKTKEGGNEEVVGKLSRGDYFGELALLNNAPRAATVAASGAAAAKLRVVTMSERAFTRLLGPLAGILERHAKERYGDEYSVGQAAASFFRPDCIPPFRNTRLSSIYHIHPPLRRYRRHTVVIAFHLTTIVTFPIRLCPLQFLLPSF</sequence>
<feature type="binding site" evidence="8">
    <location>
        <position position="281"/>
    </location>
    <ligand>
        <name>3',5'-cyclic AMP</name>
        <dbReference type="ChEBI" id="CHEBI:58165"/>
        <label>1</label>
    </ligand>
</feature>
<dbReference type="PANTHER" id="PTHR11635">
    <property type="entry name" value="CAMP-DEPENDENT PROTEIN KINASE REGULATORY CHAIN"/>
    <property type="match status" value="1"/>
</dbReference>
<name>R9NW45_PSEHS</name>
<dbReference type="PIRSF" id="PIRSF000548">
    <property type="entry name" value="PK_regulatory"/>
    <property type="match status" value="1"/>
</dbReference>
<dbReference type="PANTHER" id="PTHR11635:SF152">
    <property type="entry name" value="CAMP-DEPENDENT PROTEIN KINASE TYPE I REGULATORY SUBUNIT-RELATED"/>
    <property type="match status" value="1"/>
</dbReference>
<dbReference type="HOGENOM" id="CLU_018310_0_1_1"/>
<dbReference type="Pfam" id="PF02197">
    <property type="entry name" value="RIIa"/>
    <property type="match status" value="1"/>
</dbReference>
<dbReference type="SUPFAM" id="SSF51206">
    <property type="entry name" value="cAMP-binding domain-like"/>
    <property type="match status" value="2"/>
</dbReference>
<keyword evidence="12" id="KW-1185">Reference proteome</keyword>
<dbReference type="PROSITE" id="PS00888">
    <property type="entry name" value="CNMP_BINDING_1"/>
    <property type="match status" value="2"/>
</dbReference>
<evidence type="ECO:0000313" key="12">
    <source>
        <dbReference type="Proteomes" id="UP000014071"/>
    </source>
</evidence>
<dbReference type="GO" id="GO:0034236">
    <property type="term" value="F:protein kinase A catalytic subunit binding"/>
    <property type="evidence" value="ECO:0007669"/>
    <property type="project" value="TreeGrafter"/>
</dbReference>
<dbReference type="PRINTS" id="PR00103">
    <property type="entry name" value="CAMPKINASE"/>
</dbReference>
<keyword evidence="5" id="KW-0677">Repeat</keyword>
<evidence type="ECO:0000256" key="1">
    <source>
        <dbReference type="ARBA" id="ARBA00005753"/>
    </source>
</evidence>
<dbReference type="eggNOG" id="KOG1113">
    <property type="taxonomic scope" value="Eukaryota"/>
</dbReference>
<dbReference type="GO" id="GO:0005634">
    <property type="term" value="C:nucleus"/>
    <property type="evidence" value="ECO:0007669"/>
    <property type="project" value="TreeGrafter"/>
</dbReference>
<dbReference type="GO" id="GO:0030552">
    <property type="term" value="F:cAMP binding"/>
    <property type="evidence" value="ECO:0007669"/>
    <property type="project" value="UniProtKB-KW"/>
</dbReference>
<dbReference type="OrthoDB" id="417078at2759"/>
<dbReference type="RefSeq" id="XP_012186355.1">
    <property type="nucleotide sequence ID" value="XM_012330965.1"/>
</dbReference>
<dbReference type="GeneID" id="24105634"/>
<feature type="domain" description="Cyclic nucleotide-binding" evidence="10">
    <location>
        <begin position="334"/>
        <end position="458"/>
    </location>
</feature>
<feature type="compositionally biased region" description="Low complexity" evidence="9">
    <location>
        <begin position="251"/>
        <end position="265"/>
    </location>
</feature>
<proteinExistence type="inferred from homology"/>
<dbReference type="Gene3D" id="1.20.890.10">
    <property type="entry name" value="cAMP-dependent protein kinase regulatory subunit, dimerization-anchoring domain"/>
    <property type="match status" value="1"/>
</dbReference>
<evidence type="ECO:0000259" key="10">
    <source>
        <dbReference type="PROSITE" id="PS50042"/>
    </source>
</evidence>
<reference evidence="12" key="1">
    <citation type="journal article" date="2013" name="Genome Announc.">
        <title>Draft genome sequence of the basidiomycetous yeast-like fungus Pseudozyma hubeiensis SY62, which produces an abundant amount of the biosurfactant mannosylerythritol lipids.</title>
        <authorList>
            <person name="Konishi M."/>
            <person name="Hatada Y."/>
            <person name="Horiuchi J."/>
        </authorList>
    </citation>
    <scope>NUCLEOTIDE SEQUENCE [LARGE SCALE GENOMIC DNA]</scope>
    <source>
        <strain evidence="12">SY62</strain>
    </source>
</reference>
<dbReference type="SMART" id="SM00394">
    <property type="entry name" value="RIIa"/>
    <property type="match status" value="1"/>
</dbReference>
<dbReference type="InterPro" id="IPR018490">
    <property type="entry name" value="cNMP-bd_dom_sf"/>
</dbReference>
<evidence type="ECO:0000256" key="9">
    <source>
        <dbReference type="SAM" id="MobiDB-lite"/>
    </source>
</evidence>
<evidence type="ECO:0000256" key="5">
    <source>
        <dbReference type="ARBA" id="ARBA00022737"/>
    </source>
</evidence>
<dbReference type="InterPro" id="IPR014710">
    <property type="entry name" value="RmlC-like_jellyroll"/>
</dbReference>
<accession>R9NW45</accession>
<organism evidence="11 12">
    <name type="scientific">Pseudozyma hubeiensis (strain SY62)</name>
    <name type="common">Yeast</name>
    <dbReference type="NCBI Taxonomy" id="1305764"/>
    <lineage>
        <taxon>Eukaryota</taxon>
        <taxon>Fungi</taxon>
        <taxon>Dikarya</taxon>
        <taxon>Basidiomycota</taxon>
        <taxon>Ustilaginomycotina</taxon>
        <taxon>Ustilaginomycetes</taxon>
        <taxon>Ustilaginales</taxon>
        <taxon>Ustilaginaceae</taxon>
        <taxon>Pseudozyma</taxon>
    </lineage>
</organism>
<keyword evidence="4 8" id="KW-0116">cAMP-binding</keyword>
<feature type="binding site" evidence="8">
    <location>
        <position position="413"/>
    </location>
    <ligand>
        <name>3',5'-cyclic AMP</name>
        <dbReference type="ChEBI" id="CHEBI:58165"/>
        <label>2</label>
    </ligand>
</feature>
<dbReference type="InterPro" id="IPR018488">
    <property type="entry name" value="cNMP-bd_CS"/>
</dbReference>
<feature type="region of interest" description="Disordered" evidence="9">
    <location>
        <begin position="248"/>
        <end position="267"/>
    </location>
</feature>
<gene>
    <name evidence="11" type="ORF">PHSY_000324</name>
</gene>
<comment type="similarity">
    <text evidence="1">Belongs to the cAMP-dependent kinase regulatory chain family.</text>
</comment>
<dbReference type="CDD" id="cd00038">
    <property type="entry name" value="CAP_ED"/>
    <property type="match status" value="2"/>
</dbReference>
<feature type="domain" description="Cyclic nucleotide-binding" evidence="10">
    <location>
        <begin position="195"/>
        <end position="331"/>
    </location>
</feature>
<dbReference type="AlphaFoldDB" id="R9NW45"/>
<keyword evidence="3" id="KW-0597">Phosphoprotein</keyword>
<dbReference type="InterPro" id="IPR000595">
    <property type="entry name" value="cNMP-bd_dom"/>
</dbReference>
<evidence type="ECO:0000256" key="6">
    <source>
        <dbReference type="ARBA" id="ARBA00022741"/>
    </source>
</evidence>
<dbReference type="FunFam" id="2.60.120.10:FF:000230">
    <property type="entry name" value="cAMP-dependent protein kinase regulatory subunit"/>
    <property type="match status" value="1"/>
</dbReference>
<dbReference type="CDD" id="cd12098">
    <property type="entry name" value="DD_R_ScPKA-like"/>
    <property type="match status" value="1"/>
</dbReference>
<feature type="region of interest" description="Disordered" evidence="9">
    <location>
        <begin position="104"/>
        <end position="140"/>
    </location>
</feature>
<evidence type="ECO:0000256" key="7">
    <source>
        <dbReference type="ARBA" id="ARBA00023149"/>
    </source>
</evidence>
<feature type="binding site" evidence="8">
    <location>
        <position position="404"/>
    </location>
    <ligand>
        <name>3',5'-cyclic AMP</name>
        <dbReference type="ChEBI" id="CHEBI:58165"/>
        <label>2</label>
    </ligand>
</feature>
<dbReference type="GO" id="GO:0004862">
    <property type="term" value="F:cAMP-dependent protein kinase inhibitor activity"/>
    <property type="evidence" value="ECO:0007669"/>
    <property type="project" value="TreeGrafter"/>
</dbReference>
<feature type="binding site" evidence="8">
    <location>
        <position position="290"/>
    </location>
    <ligand>
        <name>3',5'-cyclic AMP</name>
        <dbReference type="ChEBI" id="CHEBI:58165"/>
        <label>1</label>
    </ligand>
</feature>
<keyword evidence="6 8" id="KW-0547">Nucleotide-binding</keyword>
<dbReference type="PROSITE" id="PS50042">
    <property type="entry name" value="CNMP_BINDING_3"/>
    <property type="match status" value="2"/>
</dbReference>
<dbReference type="GO" id="GO:0005829">
    <property type="term" value="C:cytosol"/>
    <property type="evidence" value="ECO:0007669"/>
    <property type="project" value="TreeGrafter"/>
</dbReference>
<dbReference type="GO" id="GO:0033554">
    <property type="term" value="P:cellular response to stress"/>
    <property type="evidence" value="ECO:0007669"/>
    <property type="project" value="UniProtKB-ARBA"/>
</dbReference>
<dbReference type="Pfam" id="PF00027">
    <property type="entry name" value="cNMP_binding"/>
    <property type="match status" value="2"/>
</dbReference>
<evidence type="ECO:0000256" key="3">
    <source>
        <dbReference type="ARBA" id="ARBA00022553"/>
    </source>
</evidence>
<protein>
    <recommendedName>
        <fullName evidence="2">cAMP-dependent protein kinase regulatory subunit</fullName>
    </recommendedName>
</protein>
<dbReference type="InterPro" id="IPR050503">
    <property type="entry name" value="cAMP-dep_PK_reg_su-like"/>
</dbReference>
<dbReference type="GO" id="GO:0005952">
    <property type="term" value="C:cAMP-dependent protein kinase complex"/>
    <property type="evidence" value="ECO:0007669"/>
    <property type="project" value="InterPro"/>
</dbReference>
<dbReference type="Proteomes" id="UP000014071">
    <property type="component" value="Unassembled WGS sequence"/>
</dbReference>
<keyword evidence="7 8" id="KW-0114">cAMP</keyword>
<evidence type="ECO:0000256" key="2">
    <source>
        <dbReference type="ARBA" id="ARBA00020355"/>
    </source>
</evidence>
<dbReference type="Gene3D" id="2.60.120.10">
    <property type="entry name" value="Jelly Rolls"/>
    <property type="match status" value="2"/>
</dbReference>
<evidence type="ECO:0000256" key="4">
    <source>
        <dbReference type="ARBA" id="ARBA00022566"/>
    </source>
</evidence>
<feature type="compositionally biased region" description="Low complexity" evidence="9">
    <location>
        <begin position="104"/>
        <end position="129"/>
    </location>
</feature>
<dbReference type="SMART" id="SM00100">
    <property type="entry name" value="cNMP"/>
    <property type="match status" value="2"/>
</dbReference>
<dbReference type="STRING" id="1305764.R9NW45"/>
<dbReference type="InterPro" id="IPR012198">
    <property type="entry name" value="cAMP_dep_PK_reg_su"/>
</dbReference>
<dbReference type="FunFam" id="2.60.120.10:FF:000039">
    <property type="entry name" value="cAMP-dependent protein kinase regulatory subunit"/>
    <property type="match status" value="1"/>
</dbReference>
<dbReference type="InterPro" id="IPR003117">
    <property type="entry name" value="cAMP_dep_PK_reg_su_I/II_a/b"/>
</dbReference>
<dbReference type="PROSITE" id="PS00889">
    <property type="entry name" value="CNMP_BINDING_2"/>
    <property type="match status" value="2"/>
</dbReference>
<evidence type="ECO:0000256" key="8">
    <source>
        <dbReference type="PIRSR" id="PIRSR000548-1"/>
    </source>
</evidence>
<dbReference type="EMBL" id="DF238768">
    <property type="protein sequence ID" value="GAC92768.1"/>
    <property type="molecule type" value="Genomic_DNA"/>
</dbReference>